<evidence type="ECO:0000256" key="6">
    <source>
        <dbReference type="ARBA" id="ARBA00022695"/>
    </source>
</evidence>
<evidence type="ECO:0000256" key="3">
    <source>
        <dbReference type="ARBA" id="ARBA00012417"/>
    </source>
</evidence>
<dbReference type="Gene3D" id="1.20.1060.10">
    <property type="entry name" value="Taq DNA Polymerase, Chain T, domain 4"/>
    <property type="match status" value="1"/>
</dbReference>
<dbReference type="Gene3D" id="3.30.420.10">
    <property type="entry name" value="Ribonuclease H-like superfamily/Ribonuclease H"/>
    <property type="match status" value="1"/>
</dbReference>
<dbReference type="FunFam" id="1.10.150.20:FF:000002">
    <property type="entry name" value="DNA polymerase I"/>
    <property type="match status" value="1"/>
</dbReference>
<dbReference type="SUPFAM" id="SSF53098">
    <property type="entry name" value="Ribonuclease H-like"/>
    <property type="match status" value="1"/>
</dbReference>
<dbReference type="AlphaFoldDB" id="A0A9D2AAC4"/>
<sequence>MSSNKKLLLIDGNSVAFRAFYGLYNQVEKFTNHDGLHTNAIYSFKIMLDKLLKKEQPTNILVAFDAGKKTFRTEKFADYKGQRSKTPSELTEQFPYLRKMLTAYGIKSYDLKNYEADDIIGTLANEAEKQNYTVKIVTGDRDLTQLATDKITVAITKKGVSEIEEYTPEYIKEKYGLSPKQIIDMKGLVGDNSDNYPGVTKIGEKTAIKLLKKYQNIEGIYQQIDKMRKSKMKEHLIEDREKAFMSKDLATIRQDAPLKITLADTEWKGINTEKLREFYRQMDFKRFLTEMDQNQSESSDQTNAKLAQVEYIELTNDNLDELQKLNPQQITFNLEMNGANYHIAEIVGFSLKINDTYFVARDSQLLQRPILKSIIENPEIKLDVFNAKRNYVGLNRLNIQMTNVDFDLLLVSYLLNNGDNSDDLGVVAHEHQYYEVESDEEVYGKGVKRAIPTNNQKFYEHLVRKVKAIADLKKSLMDELKAHEQVELYETMERPLSIVLAQMEIAGITVDTQRLKEMRSEFKERLAEIEQQIYQEAGEEFNIGSPKQLGVILFEKLKLPVIKKTKTGYSTAVSVLEQLRGLNPIIDNILSYRQISKLQSTYIEGLLKVVSDDGKVHTRYTQTLTATGRLSSVDPNLQNIPVRLEEGRKIRAAFVPSHPNWQIFSSDYSQIELRVLAHISGDENMQEAFKTGADIHANTAMKVFGLTSPDQVTANMRRQAKAVNFGIVYGISDYGLAKNIGVTRKEAKQFIDNYFEAFPGVHRYMKGIVELAKKQGYVETLFHRRRYLPEINSKNYNLRSFAERTAMNSPIQGSAADIIKIAMINMQKELKQRELKAKMLLQVHDELIFEAPDEEIPILKELVPKVMDSAVKLAVPLKVESASGKTWFDAKK</sequence>
<comment type="caution">
    <text evidence="21">The sequence shown here is derived from an EMBL/GenBank/DDBJ whole genome shotgun (WGS) entry which is preliminary data.</text>
</comment>
<dbReference type="FunFam" id="3.40.50.1010:FF:000001">
    <property type="entry name" value="DNA polymerase I"/>
    <property type="match status" value="1"/>
</dbReference>
<evidence type="ECO:0000256" key="4">
    <source>
        <dbReference type="ARBA" id="ARBA00020311"/>
    </source>
</evidence>
<dbReference type="NCBIfam" id="NF004397">
    <property type="entry name" value="PRK05755.1"/>
    <property type="match status" value="1"/>
</dbReference>
<dbReference type="GO" id="GO:0006261">
    <property type="term" value="P:DNA-templated DNA replication"/>
    <property type="evidence" value="ECO:0007669"/>
    <property type="project" value="UniProtKB-UniRule"/>
</dbReference>
<protein>
    <recommendedName>
        <fullName evidence="4 16">DNA polymerase I</fullName>
        <ecNumber evidence="3 16">2.7.7.7</ecNumber>
    </recommendedName>
</protein>
<dbReference type="InterPro" id="IPR036397">
    <property type="entry name" value="RNaseH_sf"/>
</dbReference>
<evidence type="ECO:0000259" key="19">
    <source>
        <dbReference type="SMART" id="SM00475"/>
    </source>
</evidence>
<dbReference type="InterPro" id="IPR036279">
    <property type="entry name" value="5-3_exonuclease_C_sf"/>
</dbReference>
<dbReference type="GO" id="GO:0008408">
    <property type="term" value="F:3'-5' exonuclease activity"/>
    <property type="evidence" value="ECO:0007669"/>
    <property type="project" value="InterPro"/>
</dbReference>
<dbReference type="GO" id="GO:0008409">
    <property type="term" value="F:5'-3' exonuclease activity"/>
    <property type="evidence" value="ECO:0007669"/>
    <property type="project" value="InterPro"/>
</dbReference>
<dbReference type="Pfam" id="PF02739">
    <property type="entry name" value="5_3_exonuc_N"/>
    <property type="match status" value="1"/>
</dbReference>
<keyword evidence="12 17" id="KW-0239">DNA-directed DNA polymerase</keyword>
<dbReference type="SUPFAM" id="SSF88723">
    <property type="entry name" value="PIN domain-like"/>
    <property type="match status" value="1"/>
</dbReference>
<dbReference type="FunFam" id="1.20.1060.10:FF:000001">
    <property type="entry name" value="DNA polymerase I"/>
    <property type="match status" value="1"/>
</dbReference>
<dbReference type="Pfam" id="PF00476">
    <property type="entry name" value="DNA_pol_A"/>
    <property type="match status" value="1"/>
</dbReference>
<proteinExistence type="inferred from homology"/>
<dbReference type="InterPro" id="IPR019760">
    <property type="entry name" value="DNA-dir_DNA_pol_A_CS"/>
</dbReference>
<dbReference type="Gene3D" id="1.10.150.20">
    <property type="entry name" value="5' to 3' exonuclease, C-terminal subdomain"/>
    <property type="match status" value="2"/>
</dbReference>
<dbReference type="Pfam" id="PF01367">
    <property type="entry name" value="5_3_exonuc"/>
    <property type="match status" value="1"/>
</dbReference>
<feature type="domain" description="DNA-directed DNA polymerase family A palm" evidence="20">
    <location>
        <begin position="647"/>
        <end position="855"/>
    </location>
</feature>
<dbReference type="InterPro" id="IPR018320">
    <property type="entry name" value="DNA_polymerase_1"/>
</dbReference>
<dbReference type="InterPro" id="IPR002421">
    <property type="entry name" value="5-3_exonuclease"/>
</dbReference>
<dbReference type="EC" id="2.7.7.7" evidence="3 16"/>
<evidence type="ECO:0000256" key="13">
    <source>
        <dbReference type="ARBA" id="ARBA00023125"/>
    </source>
</evidence>
<evidence type="ECO:0000259" key="18">
    <source>
        <dbReference type="SMART" id="SM00474"/>
    </source>
</evidence>
<keyword evidence="14 17" id="KW-0234">DNA repair</keyword>
<organism evidence="21 22">
    <name type="scientific">Candidatus Ligilactobacillus excrementigallinarum</name>
    <dbReference type="NCBI Taxonomy" id="2838641"/>
    <lineage>
        <taxon>Bacteria</taxon>
        <taxon>Bacillati</taxon>
        <taxon>Bacillota</taxon>
        <taxon>Bacilli</taxon>
        <taxon>Lactobacillales</taxon>
        <taxon>Lactobacillaceae</taxon>
        <taxon>Ligilactobacillus</taxon>
    </lineage>
</organism>
<dbReference type="SMART" id="SM00474">
    <property type="entry name" value="35EXOc"/>
    <property type="match status" value="1"/>
</dbReference>
<evidence type="ECO:0000256" key="12">
    <source>
        <dbReference type="ARBA" id="ARBA00022932"/>
    </source>
</evidence>
<dbReference type="SMART" id="SM00482">
    <property type="entry name" value="POLAc"/>
    <property type="match status" value="1"/>
</dbReference>
<dbReference type="FunFam" id="1.10.150.20:FF:000003">
    <property type="entry name" value="DNA polymerase I"/>
    <property type="match status" value="1"/>
</dbReference>
<feature type="domain" description="3'-5' exonuclease" evidence="18">
    <location>
        <begin position="306"/>
        <end position="481"/>
    </location>
</feature>
<name>A0A9D2AAC4_9LACO</name>
<dbReference type="PANTHER" id="PTHR10133">
    <property type="entry name" value="DNA POLYMERASE I"/>
    <property type="match status" value="1"/>
</dbReference>
<accession>A0A9D2AAC4</accession>
<keyword evidence="8" id="KW-0540">Nuclease</keyword>
<dbReference type="GO" id="GO:0006302">
    <property type="term" value="P:double-strand break repair"/>
    <property type="evidence" value="ECO:0007669"/>
    <property type="project" value="TreeGrafter"/>
</dbReference>
<dbReference type="SUPFAM" id="SSF47807">
    <property type="entry name" value="5' to 3' exonuclease, C-terminal subdomain"/>
    <property type="match status" value="1"/>
</dbReference>
<dbReference type="InterPro" id="IPR012337">
    <property type="entry name" value="RNaseH-like_sf"/>
</dbReference>
<dbReference type="InterPro" id="IPR020045">
    <property type="entry name" value="DNA_polI_H3TH"/>
</dbReference>
<dbReference type="InterPro" id="IPR002562">
    <property type="entry name" value="3'-5'_exonuclease_dom"/>
</dbReference>
<dbReference type="InterPro" id="IPR001098">
    <property type="entry name" value="DNA-dir_DNA_pol_A_palm_dom"/>
</dbReference>
<dbReference type="InterPro" id="IPR002298">
    <property type="entry name" value="DNA_polymerase_A"/>
</dbReference>
<dbReference type="PRINTS" id="PR00868">
    <property type="entry name" value="DNAPOLI"/>
</dbReference>
<reference evidence="21" key="2">
    <citation type="submission" date="2021-04" db="EMBL/GenBank/DDBJ databases">
        <authorList>
            <person name="Gilroy R."/>
        </authorList>
    </citation>
    <scope>NUCLEOTIDE SEQUENCE</scope>
    <source>
        <strain evidence="21">6627</strain>
    </source>
</reference>
<keyword evidence="9 17" id="KW-0227">DNA damage</keyword>
<dbReference type="PANTHER" id="PTHR10133:SF27">
    <property type="entry name" value="DNA POLYMERASE NU"/>
    <property type="match status" value="1"/>
</dbReference>
<dbReference type="Gene3D" id="3.30.70.370">
    <property type="match status" value="1"/>
</dbReference>
<keyword evidence="13 17" id="KW-0238">DNA-binding</keyword>
<gene>
    <name evidence="17 21" type="primary">polA</name>
    <name evidence="21" type="ORF">H9861_06300</name>
</gene>
<reference evidence="21" key="1">
    <citation type="journal article" date="2021" name="PeerJ">
        <title>Extensive microbial diversity within the chicken gut microbiome revealed by metagenomics and culture.</title>
        <authorList>
            <person name="Gilroy R."/>
            <person name="Ravi A."/>
            <person name="Getino M."/>
            <person name="Pursley I."/>
            <person name="Horton D.L."/>
            <person name="Alikhan N.F."/>
            <person name="Baker D."/>
            <person name="Gharbi K."/>
            <person name="Hall N."/>
            <person name="Watson M."/>
            <person name="Adriaenssens E.M."/>
            <person name="Foster-Nyarko E."/>
            <person name="Jarju S."/>
            <person name="Secka A."/>
            <person name="Antonio M."/>
            <person name="Oren A."/>
            <person name="Chaudhuri R.R."/>
            <person name="La Ragione R."/>
            <person name="Hildebrand F."/>
            <person name="Pallen M.J."/>
        </authorList>
    </citation>
    <scope>NUCLEOTIDE SEQUENCE</scope>
    <source>
        <strain evidence="21">6627</strain>
    </source>
</reference>
<dbReference type="EMBL" id="DXFP01000060">
    <property type="protein sequence ID" value="HIX02349.1"/>
    <property type="molecule type" value="Genomic_DNA"/>
</dbReference>
<dbReference type="SUPFAM" id="SSF56672">
    <property type="entry name" value="DNA/RNA polymerases"/>
    <property type="match status" value="1"/>
</dbReference>
<dbReference type="InterPro" id="IPR054690">
    <property type="entry name" value="DNA_polI_exonuclease"/>
</dbReference>
<keyword evidence="5 17" id="KW-0808">Transferase</keyword>
<evidence type="ECO:0000256" key="8">
    <source>
        <dbReference type="ARBA" id="ARBA00022722"/>
    </source>
</evidence>
<keyword evidence="7 17" id="KW-0235">DNA replication</keyword>
<comment type="subunit">
    <text evidence="2 17">Single-chain monomer with multiple functions.</text>
</comment>
<feature type="domain" description="5'-3' exonuclease" evidence="19">
    <location>
        <begin position="5"/>
        <end position="268"/>
    </location>
</feature>
<dbReference type="Gene3D" id="3.40.50.1010">
    <property type="entry name" value="5'-nuclease"/>
    <property type="match status" value="1"/>
</dbReference>
<dbReference type="PROSITE" id="PS00447">
    <property type="entry name" value="DNA_POLYMERASE_A"/>
    <property type="match status" value="1"/>
</dbReference>
<dbReference type="GO" id="GO:0003887">
    <property type="term" value="F:DNA-directed DNA polymerase activity"/>
    <property type="evidence" value="ECO:0007669"/>
    <property type="project" value="UniProtKB-UniRule"/>
</dbReference>
<dbReference type="NCBIfam" id="NF011547">
    <property type="entry name" value="PRK14976.1-4"/>
    <property type="match status" value="1"/>
</dbReference>
<dbReference type="InterPro" id="IPR020046">
    <property type="entry name" value="5-3_exonucl_a-hlix_arch_N"/>
</dbReference>
<evidence type="ECO:0000256" key="9">
    <source>
        <dbReference type="ARBA" id="ARBA00022763"/>
    </source>
</evidence>
<dbReference type="InterPro" id="IPR029060">
    <property type="entry name" value="PIN-like_dom_sf"/>
</dbReference>
<dbReference type="CDD" id="cd06140">
    <property type="entry name" value="DNA_polA_I_Bacillus_like_exo"/>
    <property type="match status" value="1"/>
</dbReference>
<dbReference type="SMART" id="SM00279">
    <property type="entry name" value="HhH2"/>
    <property type="match status" value="1"/>
</dbReference>
<keyword evidence="6 17" id="KW-0548">Nucleotidyltransferase</keyword>
<dbReference type="Pfam" id="PF22619">
    <property type="entry name" value="DNA_polI_exo1"/>
    <property type="match status" value="1"/>
</dbReference>
<dbReference type="GO" id="GO:0003677">
    <property type="term" value="F:DNA binding"/>
    <property type="evidence" value="ECO:0007669"/>
    <property type="project" value="UniProtKB-UniRule"/>
</dbReference>
<evidence type="ECO:0000256" key="14">
    <source>
        <dbReference type="ARBA" id="ARBA00023204"/>
    </source>
</evidence>
<keyword evidence="11" id="KW-0269">Exonuclease</keyword>
<dbReference type="CDD" id="cd08637">
    <property type="entry name" value="DNA_pol_A_pol_I_C"/>
    <property type="match status" value="1"/>
</dbReference>
<dbReference type="SMART" id="SM00475">
    <property type="entry name" value="53EXOc"/>
    <property type="match status" value="1"/>
</dbReference>
<evidence type="ECO:0000313" key="22">
    <source>
        <dbReference type="Proteomes" id="UP000823963"/>
    </source>
</evidence>
<dbReference type="CDD" id="cd09859">
    <property type="entry name" value="PIN_53EXO"/>
    <property type="match status" value="1"/>
</dbReference>
<comment type="catalytic activity">
    <reaction evidence="15 17">
        <text>DNA(n) + a 2'-deoxyribonucleoside 5'-triphosphate = DNA(n+1) + diphosphate</text>
        <dbReference type="Rhea" id="RHEA:22508"/>
        <dbReference type="Rhea" id="RHEA-COMP:17339"/>
        <dbReference type="Rhea" id="RHEA-COMP:17340"/>
        <dbReference type="ChEBI" id="CHEBI:33019"/>
        <dbReference type="ChEBI" id="CHEBI:61560"/>
        <dbReference type="ChEBI" id="CHEBI:173112"/>
        <dbReference type="EC" id="2.7.7.7"/>
    </reaction>
</comment>
<comment type="similarity">
    <text evidence="1 17">Belongs to the DNA polymerase type-A family.</text>
</comment>
<dbReference type="Proteomes" id="UP000823963">
    <property type="component" value="Unassembled WGS sequence"/>
</dbReference>
<evidence type="ECO:0000313" key="21">
    <source>
        <dbReference type="EMBL" id="HIX02349.1"/>
    </source>
</evidence>
<evidence type="ECO:0000256" key="7">
    <source>
        <dbReference type="ARBA" id="ARBA00022705"/>
    </source>
</evidence>
<evidence type="ECO:0000256" key="10">
    <source>
        <dbReference type="ARBA" id="ARBA00022801"/>
    </source>
</evidence>
<keyword evidence="10" id="KW-0378">Hydrolase</keyword>
<evidence type="ECO:0000256" key="5">
    <source>
        <dbReference type="ARBA" id="ARBA00022679"/>
    </source>
</evidence>
<evidence type="ECO:0000256" key="15">
    <source>
        <dbReference type="ARBA" id="ARBA00049244"/>
    </source>
</evidence>
<evidence type="ECO:0000259" key="20">
    <source>
        <dbReference type="SMART" id="SM00482"/>
    </source>
</evidence>
<dbReference type="InterPro" id="IPR043502">
    <property type="entry name" value="DNA/RNA_pol_sf"/>
</dbReference>
<dbReference type="InterPro" id="IPR008918">
    <property type="entry name" value="HhH2"/>
</dbReference>
<evidence type="ECO:0000256" key="17">
    <source>
        <dbReference type="RuleBase" id="RU004460"/>
    </source>
</evidence>
<evidence type="ECO:0000256" key="1">
    <source>
        <dbReference type="ARBA" id="ARBA00007705"/>
    </source>
</evidence>
<dbReference type="CDD" id="cd09898">
    <property type="entry name" value="H3TH_53EXO"/>
    <property type="match status" value="1"/>
</dbReference>
<evidence type="ECO:0000256" key="11">
    <source>
        <dbReference type="ARBA" id="ARBA00022839"/>
    </source>
</evidence>
<dbReference type="NCBIfam" id="TIGR00593">
    <property type="entry name" value="pola"/>
    <property type="match status" value="1"/>
</dbReference>
<evidence type="ECO:0000256" key="16">
    <source>
        <dbReference type="NCBIfam" id="TIGR00593"/>
    </source>
</evidence>
<evidence type="ECO:0000256" key="2">
    <source>
        <dbReference type="ARBA" id="ARBA00011541"/>
    </source>
</evidence>